<accession>G0UUK3</accession>
<protein>
    <submittedName>
        <fullName evidence="1">Uncharacterized protein TCIL3000_9_4670</fullName>
    </submittedName>
</protein>
<proteinExistence type="predicted"/>
<gene>
    <name evidence="1" type="ORF">TCIL3000_9_4670</name>
</gene>
<sequence>MKNDCYENRTHALRLQHHRTTSLADLLISELTHPPSLHNARSLKMAVAKQLRVPIGQQVNNRKDLPLLCHRGLVPRNQLGEVVQVDRWLPRRVLLLVIVVHAALPKVSGMVLPEVNTVMVLTASITAARGVLAVFADAAVATERGATLMACLLEASRHVEAINEERASEQKERQAESGGG</sequence>
<evidence type="ECO:0000313" key="1">
    <source>
        <dbReference type="EMBL" id="CCC93067.1"/>
    </source>
</evidence>
<dbReference type="EMBL" id="HE575322">
    <property type="protein sequence ID" value="CCC93067.1"/>
    <property type="molecule type" value="Genomic_DNA"/>
</dbReference>
<name>G0UUK3_TRYCI</name>
<organism evidence="1">
    <name type="scientific">Trypanosoma congolense (strain IL3000)</name>
    <dbReference type="NCBI Taxonomy" id="1068625"/>
    <lineage>
        <taxon>Eukaryota</taxon>
        <taxon>Discoba</taxon>
        <taxon>Euglenozoa</taxon>
        <taxon>Kinetoplastea</taxon>
        <taxon>Metakinetoplastina</taxon>
        <taxon>Trypanosomatida</taxon>
        <taxon>Trypanosomatidae</taxon>
        <taxon>Trypanosoma</taxon>
        <taxon>Nannomonas</taxon>
    </lineage>
</organism>
<dbReference type="AlphaFoldDB" id="G0UUK3"/>
<reference evidence="1" key="1">
    <citation type="journal article" date="2012" name="Proc. Natl. Acad. Sci. U.S.A.">
        <title>Antigenic diversity is generated by distinct evolutionary mechanisms in African trypanosome species.</title>
        <authorList>
            <person name="Jackson A.P."/>
            <person name="Berry A."/>
            <person name="Aslett M."/>
            <person name="Allison H.C."/>
            <person name="Burton P."/>
            <person name="Vavrova-Anderson J."/>
            <person name="Brown R."/>
            <person name="Browne H."/>
            <person name="Corton N."/>
            <person name="Hauser H."/>
            <person name="Gamble J."/>
            <person name="Gilderthorp R."/>
            <person name="Marcello L."/>
            <person name="McQuillan J."/>
            <person name="Otto T.D."/>
            <person name="Quail M.A."/>
            <person name="Sanders M.J."/>
            <person name="van Tonder A."/>
            <person name="Ginger M.L."/>
            <person name="Field M.C."/>
            <person name="Barry J.D."/>
            <person name="Hertz-Fowler C."/>
            <person name="Berriman M."/>
        </authorList>
    </citation>
    <scope>NUCLEOTIDE SEQUENCE</scope>
    <source>
        <strain evidence="1">IL3000</strain>
    </source>
</reference>
<dbReference type="VEuPathDB" id="TriTrypDB:TcIL3000_9_4670"/>